<keyword evidence="2" id="KW-1185">Reference proteome</keyword>
<feature type="domain" description="Phosphoribulokinase/uridine kinase" evidence="1">
    <location>
        <begin position="55"/>
        <end position="232"/>
    </location>
</feature>
<dbReference type="Pfam" id="PF00485">
    <property type="entry name" value="PRK"/>
    <property type="match status" value="1"/>
</dbReference>
<dbReference type="AlphaFoldDB" id="A0A8B6XBF4"/>
<protein>
    <submittedName>
        <fullName evidence="3">Nucleoside/nucleotide kinase family protein</fullName>
    </submittedName>
</protein>
<sequence>MNNGARDEVTAAAAGLASSAGSAGALPAAAEVAIALPAEAIARVRRLLDAGGRRVLGIVGAPGSGKSTLAAVLLRAFADVAVVVPMDGFHLANVELARLGRAGRKGAPDTFDSAGYVALLRRLRDPQPGETVYAPEFRREIEEPIAGAIPVPPETRLVITEGNYLLLDQGHWTGVRALLDEAWFVEVDGDLRRERLVARHQRFGRSYEEAVAWVESTDEPNARLIDTCKERATWTV</sequence>
<accession>A0A8B6XBF4</accession>
<dbReference type="InterPro" id="IPR027417">
    <property type="entry name" value="P-loop_NTPase"/>
</dbReference>
<dbReference type="SUPFAM" id="SSF52540">
    <property type="entry name" value="P-loop containing nucleoside triphosphate hydrolases"/>
    <property type="match status" value="1"/>
</dbReference>
<keyword evidence="3" id="KW-0418">Kinase</keyword>
<reference evidence="3" key="1">
    <citation type="submission" date="2025-08" db="UniProtKB">
        <authorList>
            <consortium name="RefSeq"/>
        </authorList>
    </citation>
    <scope>IDENTIFICATION</scope>
</reference>
<organism evidence="2 3">
    <name type="scientific">Derxia gummosa DSM 723</name>
    <dbReference type="NCBI Taxonomy" id="1121388"/>
    <lineage>
        <taxon>Bacteria</taxon>
        <taxon>Pseudomonadati</taxon>
        <taxon>Pseudomonadota</taxon>
        <taxon>Betaproteobacteria</taxon>
        <taxon>Burkholderiales</taxon>
        <taxon>Alcaligenaceae</taxon>
        <taxon>Derxia</taxon>
    </lineage>
</organism>
<dbReference type="PANTHER" id="PTHR10285">
    <property type="entry name" value="URIDINE KINASE"/>
    <property type="match status" value="1"/>
</dbReference>
<name>A0A8B6XBF4_9BURK</name>
<dbReference type="InterPro" id="IPR006083">
    <property type="entry name" value="PRK/URK"/>
</dbReference>
<dbReference type="GO" id="GO:0016301">
    <property type="term" value="F:kinase activity"/>
    <property type="evidence" value="ECO:0007669"/>
    <property type="project" value="UniProtKB-KW"/>
</dbReference>
<proteinExistence type="predicted"/>
<evidence type="ECO:0000313" key="3">
    <source>
        <dbReference type="RefSeq" id="WP_084544927.1"/>
    </source>
</evidence>
<evidence type="ECO:0000313" key="2">
    <source>
        <dbReference type="Proteomes" id="UP000675920"/>
    </source>
</evidence>
<dbReference type="Proteomes" id="UP000675920">
    <property type="component" value="Unplaced"/>
</dbReference>
<dbReference type="Gene3D" id="3.40.50.300">
    <property type="entry name" value="P-loop containing nucleotide triphosphate hydrolases"/>
    <property type="match status" value="1"/>
</dbReference>
<dbReference type="GO" id="GO:0005524">
    <property type="term" value="F:ATP binding"/>
    <property type="evidence" value="ECO:0007669"/>
    <property type="project" value="InterPro"/>
</dbReference>
<evidence type="ECO:0000259" key="1">
    <source>
        <dbReference type="Pfam" id="PF00485"/>
    </source>
</evidence>
<dbReference type="RefSeq" id="WP_084544927.1">
    <property type="nucleotide sequence ID" value="NZ_AXWS01000008.1"/>
</dbReference>
<dbReference type="OrthoDB" id="1550976at2"/>
<dbReference type="NCBIfam" id="NF006743">
    <property type="entry name" value="PRK09270.1-2"/>
    <property type="match status" value="1"/>
</dbReference>
<keyword evidence="3" id="KW-0808">Transferase</keyword>